<keyword evidence="2" id="KW-1185">Reference proteome</keyword>
<sequence length="535" mass="62798">MDYIREFDIRLDKEMFYAGEILEGHVVLDTIENFKLKKVEPYFITEIRPIMHIARFIRDNKLKPRTKFYLGYEALIINSKIGRRGWMLKIITRNFENYDLPLSLKPTRNKSLSKKIFGIQNSTIICYQSDKLFTDLHLYAIVCIIKFKFNTSITMTCPMTSIKFDYRSNSYLSSKLANGCFYSLTYSIIKSRFMKVLKVSDPNYVASASSLLQFSPRRVLYDSRRVNEDIICWVLYMRCACRARSLQLETYPIALRDLKLSPNLINSNILINYLLIPIVYFNIEFCGVGYSMYIIYSGWPIVKTSVVFEGILGHQHYLHCTLIGHELMADPFQSEYGSLCSNYHEVKTFKKLGKYFLFNNIVATYKVSKVKNSKYRNLNKYVVIETKVVNKYVLYIQKRYTVNKIILNTGKTLTMFRDDWRLNRCHCAIFYGRRVQRKDGNDSVGFDNKKVMTRLTLWMFRNENLNENRIISSVVAYKMGTHDSDVAKLPNHDALTDVGYWTAVNRMEKIKRFLLHKIDEYSPQGIGLSRKKNVK</sequence>
<reference evidence="1 2" key="1">
    <citation type="submission" date="2019-08" db="EMBL/GenBank/DDBJ databases">
        <title>The genome of the soybean aphid Biotype 1, its phylome, world population structure and adaptation to the North American continent.</title>
        <authorList>
            <person name="Giordano R."/>
            <person name="Donthu R.K."/>
            <person name="Hernandez A.G."/>
            <person name="Wright C.L."/>
            <person name="Zimin A.V."/>
        </authorList>
    </citation>
    <scope>NUCLEOTIDE SEQUENCE [LARGE SCALE GENOMIC DNA]</scope>
    <source>
        <tissue evidence="1">Whole aphids</tissue>
    </source>
</reference>
<dbReference type="EMBL" id="VYZN01000009">
    <property type="protein sequence ID" value="KAE9542794.1"/>
    <property type="molecule type" value="Genomic_DNA"/>
</dbReference>
<dbReference type="AlphaFoldDB" id="A0A6G0U151"/>
<accession>A0A6G0U151</accession>
<comment type="caution">
    <text evidence="1">The sequence shown here is derived from an EMBL/GenBank/DDBJ whole genome shotgun (WGS) entry which is preliminary data.</text>
</comment>
<name>A0A6G0U151_APHGL</name>
<proteinExistence type="predicted"/>
<protein>
    <submittedName>
        <fullName evidence="1">Uncharacterized protein</fullName>
    </submittedName>
</protein>
<evidence type="ECO:0000313" key="2">
    <source>
        <dbReference type="Proteomes" id="UP000475862"/>
    </source>
</evidence>
<dbReference type="OrthoDB" id="7785529at2759"/>
<gene>
    <name evidence="1" type="ORF">AGLY_002705</name>
</gene>
<organism evidence="1 2">
    <name type="scientific">Aphis glycines</name>
    <name type="common">Soybean aphid</name>
    <dbReference type="NCBI Taxonomy" id="307491"/>
    <lineage>
        <taxon>Eukaryota</taxon>
        <taxon>Metazoa</taxon>
        <taxon>Ecdysozoa</taxon>
        <taxon>Arthropoda</taxon>
        <taxon>Hexapoda</taxon>
        <taxon>Insecta</taxon>
        <taxon>Pterygota</taxon>
        <taxon>Neoptera</taxon>
        <taxon>Paraneoptera</taxon>
        <taxon>Hemiptera</taxon>
        <taxon>Sternorrhyncha</taxon>
        <taxon>Aphidomorpha</taxon>
        <taxon>Aphidoidea</taxon>
        <taxon>Aphididae</taxon>
        <taxon>Aphidini</taxon>
        <taxon>Aphis</taxon>
        <taxon>Aphis</taxon>
    </lineage>
</organism>
<evidence type="ECO:0000313" key="1">
    <source>
        <dbReference type="EMBL" id="KAE9542794.1"/>
    </source>
</evidence>
<dbReference type="Proteomes" id="UP000475862">
    <property type="component" value="Unassembled WGS sequence"/>
</dbReference>